<dbReference type="KEGG" id="taci:TDSAC_1309"/>
<evidence type="ECO:0000313" key="6">
    <source>
        <dbReference type="EMBL" id="AWB10650.1"/>
    </source>
</evidence>
<accession>A0A2R4W1R5</accession>
<evidence type="ECO:0000259" key="5">
    <source>
        <dbReference type="PROSITE" id="PS51379"/>
    </source>
</evidence>
<dbReference type="InterPro" id="IPR050157">
    <property type="entry name" value="PSI_iron-sulfur_center"/>
</dbReference>
<evidence type="ECO:0000256" key="4">
    <source>
        <dbReference type="ARBA" id="ARBA00023014"/>
    </source>
</evidence>
<dbReference type="SUPFAM" id="SSF54862">
    <property type="entry name" value="4Fe-4S ferredoxins"/>
    <property type="match status" value="1"/>
</dbReference>
<proteinExistence type="predicted"/>
<evidence type="ECO:0000256" key="2">
    <source>
        <dbReference type="ARBA" id="ARBA00022723"/>
    </source>
</evidence>
<dbReference type="RefSeq" id="WP_108309437.1">
    <property type="nucleotide sequence ID" value="NZ_CP020921.1"/>
</dbReference>
<dbReference type="InterPro" id="IPR017900">
    <property type="entry name" value="4Fe4S_Fe_S_CS"/>
</dbReference>
<organism evidence="6 7">
    <name type="scientific">Thermodesulfobium acidiphilum</name>
    <dbReference type="NCBI Taxonomy" id="1794699"/>
    <lineage>
        <taxon>Bacteria</taxon>
        <taxon>Pseudomonadati</taxon>
        <taxon>Thermodesulfobiota</taxon>
        <taxon>Thermodesulfobiia</taxon>
        <taxon>Thermodesulfobiales</taxon>
        <taxon>Thermodesulfobiaceae</taxon>
        <taxon>Thermodesulfobium</taxon>
    </lineage>
</organism>
<dbReference type="GO" id="GO:0051539">
    <property type="term" value="F:4 iron, 4 sulfur cluster binding"/>
    <property type="evidence" value="ECO:0007669"/>
    <property type="project" value="UniProtKB-KW"/>
</dbReference>
<dbReference type="GO" id="GO:0046872">
    <property type="term" value="F:metal ion binding"/>
    <property type="evidence" value="ECO:0007669"/>
    <property type="project" value="UniProtKB-KW"/>
</dbReference>
<evidence type="ECO:0000256" key="3">
    <source>
        <dbReference type="ARBA" id="ARBA00023004"/>
    </source>
</evidence>
<keyword evidence="1" id="KW-0004">4Fe-4S</keyword>
<dbReference type="EMBL" id="CP020921">
    <property type="protein sequence ID" value="AWB10650.1"/>
    <property type="molecule type" value="Genomic_DNA"/>
</dbReference>
<dbReference type="AlphaFoldDB" id="A0A2R4W1R5"/>
<dbReference type="PROSITE" id="PS00198">
    <property type="entry name" value="4FE4S_FER_1"/>
    <property type="match status" value="1"/>
</dbReference>
<dbReference type="Gene3D" id="3.30.70.20">
    <property type="match status" value="1"/>
</dbReference>
<dbReference type="Pfam" id="PF12838">
    <property type="entry name" value="Fer4_7"/>
    <property type="match status" value="1"/>
</dbReference>
<dbReference type="PROSITE" id="PS51379">
    <property type="entry name" value="4FE4S_FER_2"/>
    <property type="match status" value="2"/>
</dbReference>
<evidence type="ECO:0000313" key="7">
    <source>
        <dbReference type="Proteomes" id="UP000244792"/>
    </source>
</evidence>
<sequence length="92" mass="9854">MAVTEIPKITDNVEALVSEIDLDKCSGCGVCLPLCSYSAIGWIEYKGKKRAHIDPALCTGCGVCVAACPSRAIILEGFTTEEIESQIENLTF</sequence>
<keyword evidence="2" id="KW-0479">Metal-binding</keyword>
<dbReference type="PANTHER" id="PTHR24960">
    <property type="entry name" value="PHOTOSYSTEM I IRON-SULFUR CENTER-RELATED"/>
    <property type="match status" value="1"/>
</dbReference>
<name>A0A2R4W1R5_THEAF</name>
<keyword evidence="7" id="KW-1185">Reference proteome</keyword>
<keyword evidence="4" id="KW-0411">Iron-sulfur</keyword>
<dbReference type="InterPro" id="IPR017896">
    <property type="entry name" value="4Fe4S_Fe-S-bd"/>
</dbReference>
<evidence type="ECO:0000256" key="1">
    <source>
        <dbReference type="ARBA" id="ARBA00022485"/>
    </source>
</evidence>
<gene>
    <name evidence="6" type="ORF">TDSAC_1309</name>
</gene>
<protein>
    <submittedName>
        <fullName evidence="6">Heterodisulfide reductase subunit A</fullName>
    </submittedName>
</protein>
<dbReference type="Proteomes" id="UP000244792">
    <property type="component" value="Chromosome"/>
</dbReference>
<dbReference type="PANTHER" id="PTHR24960:SF79">
    <property type="entry name" value="PHOTOSYSTEM I IRON-SULFUR CENTER"/>
    <property type="match status" value="1"/>
</dbReference>
<dbReference type="OrthoDB" id="9795268at2"/>
<keyword evidence="3" id="KW-0408">Iron</keyword>
<reference evidence="6 7" key="1">
    <citation type="submission" date="2017-04" db="EMBL/GenBank/DDBJ databases">
        <title>Genomic insights into metabolism of Thermodesulfobium acidiphilum.</title>
        <authorList>
            <person name="Toshchakov S.V."/>
            <person name="Frolov E.N."/>
            <person name="Kublanov I.V."/>
            <person name="Samarov N.I."/>
            <person name="Novikov A."/>
            <person name="Lebedinsky A.V."/>
            <person name="Bonch-Osmolovskaya E.A."/>
            <person name="Chernyh N.A."/>
        </authorList>
    </citation>
    <scope>NUCLEOTIDE SEQUENCE [LARGE SCALE GENOMIC DNA]</scope>
    <source>
        <strain evidence="6 7">3127-1</strain>
    </source>
</reference>
<feature type="domain" description="4Fe-4S ferredoxin-type" evidence="5">
    <location>
        <begin position="49"/>
        <end position="78"/>
    </location>
</feature>
<feature type="domain" description="4Fe-4S ferredoxin-type" evidence="5">
    <location>
        <begin position="16"/>
        <end position="45"/>
    </location>
</feature>